<sequence length="167" mass="19205">MSRSAFIDGFFFDSVLNDLADLSNQLKAEGELAQGTVPKIRMAAAKRLADLRRILDEEADKEGWHSEAQSALNDPAFKYVLYKANHTSINGSKSAAESTLKGLREGRGKRWVRKQYLKLLRNIWYQKILQTMEHPNCVNLPELTDNLPRLLLSVAKRFRHSKWQKYT</sequence>
<name>A0A835YWK5_9STRA</name>
<reference evidence="1" key="1">
    <citation type="submission" date="2021-02" db="EMBL/GenBank/DDBJ databases">
        <title>First Annotated Genome of the Yellow-green Alga Tribonema minus.</title>
        <authorList>
            <person name="Mahan K.M."/>
        </authorList>
    </citation>
    <scope>NUCLEOTIDE SEQUENCE</scope>
    <source>
        <strain evidence="1">UTEX B ZZ1240</strain>
    </source>
</reference>
<proteinExistence type="predicted"/>
<keyword evidence="2" id="KW-1185">Reference proteome</keyword>
<comment type="caution">
    <text evidence="1">The sequence shown here is derived from an EMBL/GenBank/DDBJ whole genome shotgun (WGS) entry which is preliminary data.</text>
</comment>
<evidence type="ECO:0000313" key="2">
    <source>
        <dbReference type="Proteomes" id="UP000664859"/>
    </source>
</evidence>
<accession>A0A835YWK5</accession>
<dbReference type="AlphaFoldDB" id="A0A835YWK5"/>
<dbReference type="EMBL" id="JAFCMP010000224">
    <property type="protein sequence ID" value="KAG5182781.1"/>
    <property type="molecule type" value="Genomic_DNA"/>
</dbReference>
<organism evidence="1 2">
    <name type="scientific">Tribonema minus</name>
    <dbReference type="NCBI Taxonomy" id="303371"/>
    <lineage>
        <taxon>Eukaryota</taxon>
        <taxon>Sar</taxon>
        <taxon>Stramenopiles</taxon>
        <taxon>Ochrophyta</taxon>
        <taxon>PX clade</taxon>
        <taxon>Xanthophyceae</taxon>
        <taxon>Tribonematales</taxon>
        <taxon>Tribonemataceae</taxon>
        <taxon>Tribonema</taxon>
    </lineage>
</organism>
<protein>
    <submittedName>
        <fullName evidence="1">Uncharacterized protein</fullName>
    </submittedName>
</protein>
<evidence type="ECO:0000313" key="1">
    <source>
        <dbReference type="EMBL" id="KAG5182781.1"/>
    </source>
</evidence>
<gene>
    <name evidence="1" type="ORF">JKP88DRAFT_220831</name>
</gene>
<dbReference type="Proteomes" id="UP000664859">
    <property type="component" value="Unassembled WGS sequence"/>
</dbReference>